<name>A0A7C6A869_UNCW3</name>
<dbReference type="HAMAP" id="MF_00385">
    <property type="entry name" value="Ribosomal_bS16"/>
    <property type="match status" value="1"/>
</dbReference>
<dbReference type="PANTHER" id="PTHR12919:SF20">
    <property type="entry name" value="SMALL RIBOSOMAL SUBUNIT PROTEIN BS16M"/>
    <property type="match status" value="1"/>
</dbReference>
<reference evidence="4" key="1">
    <citation type="journal article" date="2020" name="mSystems">
        <title>Genome- and Community-Level Interaction Insights into Carbon Utilization and Element Cycling Functions of Hydrothermarchaeota in Hydrothermal Sediment.</title>
        <authorList>
            <person name="Zhou Z."/>
            <person name="Liu Y."/>
            <person name="Xu W."/>
            <person name="Pan J."/>
            <person name="Luo Z.H."/>
            <person name="Li M."/>
        </authorList>
    </citation>
    <scope>NUCLEOTIDE SEQUENCE [LARGE SCALE GENOMIC DNA]</scope>
    <source>
        <strain evidence="4">SpSt-876</strain>
    </source>
</reference>
<dbReference type="NCBIfam" id="TIGR00002">
    <property type="entry name" value="S16"/>
    <property type="match status" value="1"/>
</dbReference>
<comment type="caution">
    <text evidence="4">The sequence shown here is derived from an EMBL/GenBank/DDBJ whole genome shotgun (WGS) entry which is preliminary data.</text>
</comment>
<dbReference type="PANTHER" id="PTHR12919">
    <property type="entry name" value="30S RIBOSOMAL PROTEIN S16"/>
    <property type="match status" value="1"/>
</dbReference>
<gene>
    <name evidence="3" type="primary">rpsP</name>
    <name evidence="4" type="ORF">ENW73_01920</name>
</gene>
<dbReference type="InterPro" id="IPR020592">
    <property type="entry name" value="Ribosomal_bS16_CS"/>
</dbReference>
<evidence type="ECO:0000256" key="2">
    <source>
        <dbReference type="ARBA" id="ARBA00023274"/>
    </source>
</evidence>
<organism evidence="4">
    <name type="scientific">candidate division WOR-3 bacterium</name>
    <dbReference type="NCBI Taxonomy" id="2052148"/>
    <lineage>
        <taxon>Bacteria</taxon>
        <taxon>Bacteria division WOR-3</taxon>
    </lineage>
</organism>
<dbReference type="PROSITE" id="PS00732">
    <property type="entry name" value="RIBOSOMAL_S16"/>
    <property type="match status" value="1"/>
</dbReference>
<dbReference type="AlphaFoldDB" id="A0A7C6A869"/>
<evidence type="ECO:0000313" key="4">
    <source>
        <dbReference type="EMBL" id="HHS51610.1"/>
    </source>
</evidence>
<keyword evidence="1 3" id="KW-0689">Ribosomal protein</keyword>
<evidence type="ECO:0000256" key="1">
    <source>
        <dbReference type="ARBA" id="ARBA00022980"/>
    </source>
</evidence>
<dbReference type="GO" id="GO:0003735">
    <property type="term" value="F:structural constituent of ribosome"/>
    <property type="evidence" value="ECO:0007669"/>
    <property type="project" value="InterPro"/>
</dbReference>
<comment type="similarity">
    <text evidence="3">Belongs to the bacterial ribosomal protein bS16 family.</text>
</comment>
<dbReference type="Pfam" id="PF00886">
    <property type="entry name" value="Ribosomal_S16"/>
    <property type="match status" value="1"/>
</dbReference>
<dbReference type="EMBL" id="DTLI01000044">
    <property type="protein sequence ID" value="HHS51610.1"/>
    <property type="molecule type" value="Genomic_DNA"/>
</dbReference>
<sequence length="97" mass="11237">MVKIRLKRMGKRKQPYYRIVVTDSRRSRDGKYIESVGHYNPRNKNLVINKERVRYWLSVGAQTSNTAERLLKRYLSSTDNESVDALSTQSVASGKSE</sequence>
<dbReference type="GO" id="GO:0006412">
    <property type="term" value="P:translation"/>
    <property type="evidence" value="ECO:0007669"/>
    <property type="project" value="UniProtKB-UniRule"/>
</dbReference>
<dbReference type="Gene3D" id="3.30.1320.10">
    <property type="match status" value="1"/>
</dbReference>
<dbReference type="InterPro" id="IPR023803">
    <property type="entry name" value="Ribosomal_bS16_dom_sf"/>
</dbReference>
<dbReference type="InterPro" id="IPR000307">
    <property type="entry name" value="Ribosomal_bS16"/>
</dbReference>
<accession>A0A7C6A869</accession>
<evidence type="ECO:0000256" key="3">
    <source>
        <dbReference type="HAMAP-Rule" id="MF_00385"/>
    </source>
</evidence>
<protein>
    <recommendedName>
        <fullName evidence="3">Small ribosomal subunit protein bS16</fullName>
    </recommendedName>
</protein>
<proteinExistence type="inferred from homology"/>
<dbReference type="GO" id="GO:0015935">
    <property type="term" value="C:small ribosomal subunit"/>
    <property type="evidence" value="ECO:0007669"/>
    <property type="project" value="TreeGrafter"/>
</dbReference>
<keyword evidence="2 3" id="KW-0687">Ribonucleoprotein</keyword>
<dbReference type="GO" id="GO:0005737">
    <property type="term" value="C:cytoplasm"/>
    <property type="evidence" value="ECO:0007669"/>
    <property type="project" value="UniProtKB-ARBA"/>
</dbReference>
<dbReference type="SUPFAM" id="SSF54565">
    <property type="entry name" value="Ribosomal protein S16"/>
    <property type="match status" value="1"/>
</dbReference>